<dbReference type="EMBL" id="RZIG01000002">
    <property type="protein sequence ID" value="RYJ11661.1"/>
    <property type="molecule type" value="Genomic_DNA"/>
</dbReference>
<keyword evidence="1" id="KW-0472">Membrane</keyword>
<gene>
    <name evidence="3" type="ORF">ELS20_14715</name>
</gene>
<feature type="domain" description="DUF1616" evidence="2">
    <location>
        <begin position="9"/>
        <end position="290"/>
    </location>
</feature>
<organism evidence="3 4">
    <name type="scientific">Haloarcula hispanica</name>
    <dbReference type="NCBI Taxonomy" id="51589"/>
    <lineage>
        <taxon>Archaea</taxon>
        <taxon>Methanobacteriati</taxon>
        <taxon>Methanobacteriota</taxon>
        <taxon>Stenosarchaea group</taxon>
        <taxon>Halobacteria</taxon>
        <taxon>Halobacteriales</taxon>
        <taxon>Haloarculaceae</taxon>
        <taxon>Haloarcula</taxon>
    </lineage>
</organism>
<keyword evidence="1" id="KW-0812">Transmembrane</keyword>
<dbReference type="InterPro" id="IPR011674">
    <property type="entry name" value="DUF1616"/>
</dbReference>
<feature type="transmembrane region" description="Helical" evidence="1">
    <location>
        <begin position="140"/>
        <end position="161"/>
    </location>
</feature>
<dbReference type="Pfam" id="PF07760">
    <property type="entry name" value="DUF1616"/>
    <property type="match status" value="1"/>
</dbReference>
<accession>A0A482T774</accession>
<evidence type="ECO:0000259" key="2">
    <source>
        <dbReference type="Pfam" id="PF07760"/>
    </source>
</evidence>
<evidence type="ECO:0000313" key="3">
    <source>
        <dbReference type="EMBL" id="RYJ11661.1"/>
    </source>
</evidence>
<evidence type="ECO:0000313" key="4">
    <source>
        <dbReference type="Proteomes" id="UP000293535"/>
    </source>
</evidence>
<dbReference type="Proteomes" id="UP000293535">
    <property type="component" value="Unassembled WGS sequence"/>
</dbReference>
<evidence type="ECO:0000256" key="1">
    <source>
        <dbReference type="SAM" id="Phobius"/>
    </source>
</evidence>
<dbReference type="AlphaFoldDB" id="A0A482T774"/>
<feature type="transmembrane region" description="Helical" evidence="1">
    <location>
        <begin position="92"/>
        <end position="112"/>
    </location>
</feature>
<proteinExistence type="predicted"/>
<reference evidence="3 4" key="1">
    <citation type="submission" date="2018-12" db="EMBL/GenBank/DDBJ databases">
        <title>Draft genome sequence of Haloarcula hispinica strain 18.1, an halophilic archaeon isolated from Chott El Jerid of Southern Tunisia.</title>
        <authorList>
            <person name="Najjari A."/>
            <person name="Ben Dhia O."/>
            <person name="Ferjani R."/>
            <person name="Mahjoubi M."/>
            <person name="Sghaier H."/>
            <person name="Elshahed M."/>
            <person name="Ouzari H.I."/>
            <person name="Cherid A."/>
            <person name="Youssef N."/>
        </authorList>
    </citation>
    <scope>NUCLEOTIDE SEQUENCE [LARGE SCALE GENOMIC DNA]</scope>
    <source>
        <strain evidence="3 4">18.1</strain>
    </source>
</reference>
<comment type="caution">
    <text evidence="3">The sequence shown here is derived from an EMBL/GenBank/DDBJ whole genome shotgun (WGS) entry which is preliminary data.</text>
</comment>
<keyword evidence="1" id="KW-1133">Transmembrane helix</keyword>
<protein>
    <submittedName>
        <fullName evidence="3">DUF1616 domain-containing protein</fullName>
    </submittedName>
</protein>
<sequence>MLQSPGWLGPTARIPVALPVLLFAPGYALVTAIFPSLTVESVTSDSRAPPTRPRNRLNGLVPVERVTLAVVASASGLPMVLYGLSMVTRIRLSLICAVAATVTVGCCAVAAGRRTVTGWEPPVDGGLGREVLDIESRIDVLPVLAAVVAVVLVTVAGVVVLDGNGATANAELAIGTENAAGNVTIEGYQGVYFPGDTGNYTVQIEHHGDTSQEYTYVVGFERQSGNGSGSWSVRQRTSVTARPSIPVTDDVSVQLDGPSGNGTVVVLLYEGQAPETPTRDNALRVVSVPVEVRLP</sequence>
<feature type="transmembrane region" description="Helical" evidence="1">
    <location>
        <begin position="12"/>
        <end position="34"/>
    </location>
</feature>
<name>A0A482T774_HALHI</name>